<dbReference type="OrthoDB" id="9805698at2"/>
<dbReference type="GO" id="GO:0042245">
    <property type="term" value="P:RNA repair"/>
    <property type="evidence" value="ECO:0007669"/>
    <property type="project" value="UniProtKB-KW"/>
</dbReference>
<dbReference type="Pfam" id="PF01966">
    <property type="entry name" value="HD"/>
    <property type="match status" value="1"/>
</dbReference>
<evidence type="ECO:0000259" key="12">
    <source>
        <dbReference type="SMART" id="SM00471"/>
    </source>
</evidence>
<keyword evidence="4 13" id="KW-0548">Nucleotidyltransferase</keyword>
<evidence type="ECO:0000313" key="13">
    <source>
        <dbReference type="EMBL" id="KAB1645195.1"/>
    </source>
</evidence>
<keyword evidence="11" id="KW-0175">Coiled coil</keyword>
<evidence type="ECO:0000256" key="4">
    <source>
        <dbReference type="ARBA" id="ARBA00022695"/>
    </source>
</evidence>
<dbReference type="GO" id="GO:0003723">
    <property type="term" value="F:RNA binding"/>
    <property type="evidence" value="ECO:0007669"/>
    <property type="project" value="UniProtKB-KW"/>
</dbReference>
<dbReference type="RefSeq" id="WP_158051203.1">
    <property type="nucleotide sequence ID" value="NZ_WBKB01000001.1"/>
</dbReference>
<evidence type="ECO:0000256" key="2">
    <source>
        <dbReference type="ARBA" id="ARBA00022679"/>
    </source>
</evidence>
<keyword evidence="9" id="KW-0460">Magnesium</keyword>
<feature type="coiled-coil region" evidence="11">
    <location>
        <begin position="416"/>
        <end position="443"/>
    </location>
</feature>
<evidence type="ECO:0000256" key="9">
    <source>
        <dbReference type="ARBA" id="ARBA00022842"/>
    </source>
</evidence>
<dbReference type="GO" id="GO:0046872">
    <property type="term" value="F:metal ion binding"/>
    <property type="evidence" value="ECO:0007669"/>
    <property type="project" value="UniProtKB-KW"/>
</dbReference>
<dbReference type="Gene3D" id="3.30.460.10">
    <property type="entry name" value="Beta Polymerase, domain 2"/>
    <property type="match status" value="1"/>
</dbReference>
<evidence type="ECO:0000256" key="1">
    <source>
        <dbReference type="ARBA" id="ARBA00001946"/>
    </source>
</evidence>
<sequence length="501" mass="55669">MEHVQTAMARLTELARSGPVAKLATAFAEAGAQLALVGGPVRDAFLGRPVHDLDFATDARPDRILEIVKPIAQAHWDIGRDFGTIGARIDGEQVEITTYRSDEYDGQSRKPVVAFGDSIEGDLHRRDFTVNALALALPQLELVDPTGGFQDLVDGVLRTPIEPEISFGDDPLRMLRGIRFSSQLGFQLDYAAFEATREMAPRIKDISAERVRDEFIKLMSTDSPRAGIELLVETGLADLVLPELPALQLERDSAHQHKDVYEHSIQVLENAIALEKEAAAKRAAVDAEGAAAEGSLAAESEVKPEADVVLRIAALLHDIGKPRTREFGPNGQVTFHGHDWVGAKMTKKRLSALRFDNDSVKAIARLVELHMRMYNYGSAGWTDSAVRRFARDAGERLDQLLILIRADITTRNRRKSERLQFGINDLENRLAALREQEELDAMRPDLDGDQIMRILDLKPGREVGEARKFLLDLRLDEGALGEEEATKRLLAWWASRSESRP</sequence>
<dbReference type="InterPro" id="IPR032828">
    <property type="entry name" value="PolyA_RNA-bd"/>
</dbReference>
<dbReference type="GO" id="GO:0004810">
    <property type="term" value="F:CCA tRNA nucleotidyltransferase activity"/>
    <property type="evidence" value="ECO:0007669"/>
    <property type="project" value="UniProtKB-EC"/>
</dbReference>
<dbReference type="InterPro" id="IPR006674">
    <property type="entry name" value="HD_domain"/>
</dbReference>
<dbReference type="GO" id="GO:0008033">
    <property type="term" value="P:tRNA processing"/>
    <property type="evidence" value="ECO:0007669"/>
    <property type="project" value="UniProtKB-KW"/>
</dbReference>
<evidence type="ECO:0000256" key="10">
    <source>
        <dbReference type="ARBA" id="ARBA00022884"/>
    </source>
</evidence>
<dbReference type="NCBIfam" id="TIGR00277">
    <property type="entry name" value="HDIG"/>
    <property type="match status" value="1"/>
</dbReference>
<dbReference type="Pfam" id="PF12627">
    <property type="entry name" value="PolyA_pol_RNAbd"/>
    <property type="match status" value="1"/>
</dbReference>
<evidence type="ECO:0000256" key="6">
    <source>
        <dbReference type="ARBA" id="ARBA00022741"/>
    </source>
</evidence>
<keyword evidence="7" id="KW-0692">RNA repair</keyword>
<keyword evidence="2 13" id="KW-0808">Transferase</keyword>
<dbReference type="Pfam" id="PF01743">
    <property type="entry name" value="PolyA_pol"/>
    <property type="match status" value="1"/>
</dbReference>
<dbReference type="SMART" id="SM00471">
    <property type="entry name" value="HDc"/>
    <property type="match status" value="1"/>
</dbReference>
<dbReference type="AlphaFoldDB" id="A0A7J5BG23"/>
<name>A0A7J5BG23_9MICO</name>
<dbReference type="SUPFAM" id="SSF81301">
    <property type="entry name" value="Nucleotidyltransferase"/>
    <property type="match status" value="1"/>
</dbReference>
<keyword evidence="10" id="KW-0694">RNA-binding</keyword>
<keyword evidence="6" id="KW-0547">Nucleotide-binding</keyword>
<reference evidence="13 14" key="1">
    <citation type="submission" date="2019-09" db="EMBL/GenBank/DDBJ databases">
        <title>Phylogeny of genus Pseudoclavibacter and closely related genus.</title>
        <authorList>
            <person name="Li Y."/>
        </authorList>
    </citation>
    <scope>NUCLEOTIDE SEQUENCE [LARGE SCALE GENOMIC DNA]</scope>
    <source>
        <strain evidence="13 14">KCTC 13959</strain>
    </source>
</reference>
<feature type="domain" description="HD/PDEase" evidence="12">
    <location>
        <begin position="256"/>
        <end position="421"/>
    </location>
</feature>
<accession>A0A7J5BG23</accession>
<keyword evidence="8" id="KW-0067">ATP-binding</keyword>
<dbReference type="InterPro" id="IPR043519">
    <property type="entry name" value="NT_sf"/>
</dbReference>
<organism evidence="13 14">
    <name type="scientific">Gulosibacter chungangensis</name>
    <dbReference type="NCBI Taxonomy" id="979746"/>
    <lineage>
        <taxon>Bacteria</taxon>
        <taxon>Bacillati</taxon>
        <taxon>Actinomycetota</taxon>
        <taxon>Actinomycetes</taxon>
        <taxon>Micrococcales</taxon>
        <taxon>Microbacteriaceae</taxon>
        <taxon>Gulosibacter</taxon>
    </lineage>
</organism>
<dbReference type="GO" id="GO:0005524">
    <property type="term" value="F:ATP binding"/>
    <property type="evidence" value="ECO:0007669"/>
    <property type="project" value="UniProtKB-KW"/>
</dbReference>
<dbReference type="NCBIfam" id="TIGR02692">
    <property type="entry name" value="tRNA_CCA_actino"/>
    <property type="match status" value="1"/>
</dbReference>
<keyword evidence="14" id="KW-1185">Reference proteome</keyword>
<dbReference type="InterPro" id="IPR050124">
    <property type="entry name" value="tRNA_CCA-adding_enzyme"/>
</dbReference>
<dbReference type="PANTHER" id="PTHR47545:SF1">
    <property type="entry name" value="MULTIFUNCTIONAL CCA PROTEIN"/>
    <property type="match status" value="1"/>
</dbReference>
<evidence type="ECO:0000313" key="14">
    <source>
        <dbReference type="Proteomes" id="UP000433493"/>
    </source>
</evidence>
<dbReference type="InterPro" id="IPR002646">
    <property type="entry name" value="PolA_pol_head_dom"/>
</dbReference>
<protein>
    <submittedName>
        <fullName evidence="13">CCA tRNA nucleotidyltransferase</fullName>
        <ecNumber evidence="13">2.7.7.72</ecNumber>
    </submittedName>
</protein>
<comment type="caution">
    <text evidence="13">The sequence shown here is derived from an EMBL/GenBank/DDBJ whole genome shotgun (WGS) entry which is preliminary data.</text>
</comment>
<dbReference type="Proteomes" id="UP000433493">
    <property type="component" value="Unassembled WGS sequence"/>
</dbReference>
<dbReference type="InterPro" id="IPR014065">
    <property type="entry name" value="tRNA_adenylyltransferase"/>
</dbReference>
<dbReference type="CDD" id="cd00077">
    <property type="entry name" value="HDc"/>
    <property type="match status" value="1"/>
</dbReference>
<comment type="cofactor">
    <cofactor evidence="1">
        <name>Mg(2+)</name>
        <dbReference type="ChEBI" id="CHEBI:18420"/>
    </cofactor>
</comment>
<evidence type="ECO:0000256" key="8">
    <source>
        <dbReference type="ARBA" id="ARBA00022840"/>
    </source>
</evidence>
<dbReference type="InterPro" id="IPR003607">
    <property type="entry name" value="HD/PDEase_dom"/>
</dbReference>
<evidence type="ECO:0000256" key="11">
    <source>
        <dbReference type="SAM" id="Coils"/>
    </source>
</evidence>
<evidence type="ECO:0000256" key="5">
    <source>
        <dbReference type="ARBA" id="ARBA00022723"/>
    </source>
</evidence>
<gene>
    <name evidence="13" type="ORF">F8O05_02775</name>
</gene>
<dbReference type="InterPro" id="IPR006675">
    <property type="entry name" value="HDIG_dom"/>
</dbReference>
<dbReference type="EMBL" id="WBKB01000001">
    <property type="protein sequence ID" value="KAB1645195.1"/>
    <property type="molecule type" value="Genomic_DNA"/>
</dbReference>
<dbReference type="EC" id="2.7.7.72" evidence="13"/>
<evidence type="ECO:0000256" key="7">
    <source>
        <dbReference type="ARBA" id="ARBA00022800"/>
    </source>
</evidence>
<keyword evidence="3" id="KW-0819">tRNA processing</keyword>
<evidence type="ECO:0000256" key="3">
    <source>
        <dbReference type="ARBA" id="ARBA00022694"/>
    </source>
</evidence>
<dbReference type="Gene3D" id="1.10.3090.10">
    <property type="entry name" value="cca-adding enzyme, domain 2"/>
    <property type="match status" value="1"/>
</dbReference>
<proteinExistence type="predicted"/>
<dbReference type="CDD" id="cd05398">
    <property type="entry name" value="NT_ClassII-CCAase"/>
    <property type="match status" value="1"/>
</dbReference>
<keyword evidence="5" id="KW-0479">Metal-binding</keyword>
<dbReference type="PANTHER" id="PTHR47545">
    <property type="entry name" value="MULTIFUNCTIONAL CCA PROTEIN"/>
    <property type="match status" value="1"/>
</dbReference>
<dbReference type="SUPFAM" id="SSF81891">
    <property type="entry name" value="Poly A polymerase C-terminal region-like"/>
    <property type="match status" value="1"/>
</dbReference>